<comment type="subcellular location">
    <subcellularLocation>
        <location evidence="2">Golgi apparatus</location>
        <location evidence="2">trans-Golgi network membrane</location>
        <topology evidence="2">Single-pass type I membrane protein</topology>
    </subcellularLocation>
</comment>
<feature type="transmembrane region" description="Helical" evidence="16">
    <location>
        <begin position="509"/>
        <end position="530"/>
    </location>
</feature>
<sequence>MIWSIHKPAFVISCLLVAVIAAPVPTSNNSTTSKENAKFLVKDLPGLSDIPESMIPEMHAGQLDLPLKNDTGLFFWRFGRQQTLTDDLVIWFNGGPGCSSMDGAMMEIGPFRPSDKDGSKLTYNNGTWLDSADLLFVDQPIGTGFAYTDVDYDRELTEASQHMVEFFKEYLNLFPSDGERNIWIAGESYAGQYIPYFADAILREQEDDPSFHMNIQGLLIGNGWIDPDIQSLSYVPFAMKNKLLNSTNPMFQKVLSQHEKCQNAINDPENTEFEKTQCDKVLDIFTKATKVITDQNKRGTCFNVYDYRKQDIYPSCGANWPEILPSTETYLNLEDVQKALNLVHRKEWTECNNRVSMLFSPKKSVKALELLPDLLSKVSIMLFNGDKDIICNHLGTEMMIERLNIGGGQIGFSDDSGSVDWVYAGENVGEVRNEMNLTYVRVFNSSHMVPYDLPEISRGLLDIMFQLDTSKGFESSVVTPVHDINVGRNGQQHGSSKSGSAQSASSGHFALEVAIFAFAAVDIYIIYLFFVRQRHHKSSFLNSNGQRRKKRVHWTDDSQDSFEDTEDDGGEENNSVLYTVLSKLGYKGQYKEMDTEGGDIEMGDVTDDQFVIQSEDEDENGDGDGDDGKEPGDLPNQTTT</sequence>
<evidence type="ECO:0000256" key="11">
    <source>
        <dbReference type="ARBA" id="ARBA00023034"/>
    </source>
</evidence>
<comment type="similarity">
    <text evidence="3 14">Belongs to the peptidase S10 family.</text>
</comment>
<keyword evidence="5 14" id="KW-0645">Protease</keyword>
<feature type="region of interest" description="Disordered" evidence="15">
    <location>
        <begin position="594"/>
        <end position="640"/>
    </location>
</feature>
<dbReference type="Proteomes" id="UP000290900">
    <property type="component" value="Unassembled WGS sequence"/>
</dbReference>
<evidence type="ECO:0000313" key="17">
    <source>
        <dbReference type="EMBL" id="VEU22412.1"/>
    </source>
</evidence>
<evidence type="ECO:0000256" key="7">
    <source>
        <dbReference type="ARBA" id="ARBA00022703"/>
    </source>
</evidence>
<keyword evidence="7" id="KW-0053">Apoptosis</keyword>
<dbReference type="InterPro" id="IPR033124">
    <property type="entry name" value="Ser_caboxypep_his_AS"/>
</dbReference>
<organism evidence="17 18">
    <name type="scientific">Brettanomyces naardenensis</name>
    <name type="common">Yeast</name>
    <dbReference type="NCBI Taxonomy" id="13370"/>
    <lineage>
        <taxon>Eukaryota</taxon>
        <taxon>Fungi</taxon>
        <taxon>Dikarya</taxon>
        <taxon>Ascomycota</taxon>
        <taxon>Saccharomycotina</taxon>
        <taxon>Pichiomycetes</taxon>
        <taxon>Pichiales</taxon>
        <taxon>Pichiaceae</taxon>
        <taxon>Brettanomyces</taxon>
    </lineage>
</organism>
<evidence type="ECO:0000256" key="10">
    <source>
        <dbReference type="ARBA" id="ARBA00022989"/>
    </source>
</evidence>
<evidence type="ECO:0000256" key="6">
    <source>
        <dbReference type="ARBA" id="ARBA00022692"/>
    </source>
</evidence>
<evidence type="ECO:0000256" key="2">
    <source>
        <dbReference type="ARBA" id="ARBA00004393"/>
    </source>
</evidence>
<feature type="compositionally biased region" description="Acidic residues" evidence="15">
    <location>
        <begin position="557"/>
        <end position="571"/>
    </location>
</feature>
<dbReference type="PRINTS" id="PR00724">
    <property type="entry name" value="CRBOXYPTASEC"/>
</dbReference>
<feature type="compositionally biased region" description="Acidic residues" evidence="15">
    <location>
        <begin position="595"/>
        <end position="607"/>
    </location>
</feature>
<name>A0A448YNA1_BRENA</name>
<feature type="compositionally biased region" description="Acidic residues" evidence="15">
    <location>
        <begin position="614"/>
        <end position="625"/>
    </location>
</feature>
<reference evidence="17 18" key="1">
    <citation type="submission" date="2018-12" db="EMBL/GenBank/DDBJ databases">
        <authorList>
            <person name="Tiukova I."/>
            <person name="Dainat J."/>
        </authorList>
    </citation>
    <scope>NUCLEOTIDE SEQUENCE [LARGE SCALE GENOMIC DNA]</scope>
</reference>
<feature type="signal peptide" evidence="14">
    <location>
        <begin position="1"/>
        <end position="21"/>
    </location>
</feature>
<dbReference type="Gene3D" id="3.40.50.1820">
    <property type="entry name" value="alpha/beta hydrolase"/>
    <property type="match status" value="1"/>
</dbReference>
<dbReference type="InParanoid" id="A0A448YNA1"/>
<dbReference type="EMBL" id="CAACVR010000023">
    <property type="protein sequence ID" value="VEU22412.1"/>
    <property type="molecule type" value="Genomic_DNA"/>
</dbReference>
<keyword evidence="13" id="KW-0325">Glycoprotein</keyword>
<keyword evidence="18" id="KW-1185">Reference proteome</keyword>
<evidence type="ECO:0000256" key="15">
    <source>
        <dbReference type="SAM" id="MobiDB-lite"/>
    </source>
</evidence>
<dbReference type="AlphaFoldDB" id="A0A448YNA1"/>
<dbReference type="InterPro" id="IPR029058">
    <property type="entry name" value="AB_hydrolase_fold"/>
</dbReference>
<evidence type="ECO:0000256" key="4">
    <source>
        <dbReference type="ARBA" id="ARBA00022645"/>
    </source>
</evidence>
<dbReference type="OrthoDB" id="443318at2759"/>
<dbReference type="PROSITE" id="PS00560">
    <property type="entry name" value="CARBOXYPEPT_SER_HIS"/>
    <property type="match status" value="1"/>
</dbReference>
<keyword evidence="10 16" id="KW-1133">Transmembrane helix</keyword>
<evidence type="ECO:0000256" key="3">
    <source>
        <dbReference type="ARBA" id="ARBA00009431"/>
    </source>
</evidence>
<keyword evidence="4 14" id="KW-0121">Carboxypeptidase</keyword>
<evidence type="ECO:0000256" key="14">
    <source>
        <dbReference type="RuleBase" id="RU361156"/>
    </source>
</evidence>
<proteinExistence type="inferred from homology"/>
<dbReference type="GO" id="GO:0004185">
    <property type="term" value="F:serine-type carboxypeptidase activity"/>
    <property type="evidence" value="ECO:0007669"/>
    <property type="project" value="UniProtKB-UniRule"/>
</dbReference>
<dbReference type="SUPFAM" id="SSF53474">
    <property type="entry name" value="alpha/beta-Hydrolases"/>
    <property type="match status" value="1"/>
</dbReference>
<evidence type="ECO:0000256" key="1">
    <source>
        <dbReference type="ARBA" id="ARBA00001003"/>
    </source>
</evidence>
<dbReference type="EC" id="3.4.16.-" evidence="14"/>
<accession>A0A448YNA1</accession>
<dbReference type="GO" id="GO:0005802">
    <property type="term" value="C:trans-Golgi network"/>
    <property type="evidence" value="ECO:0007669"/>
    <property type="project" value="TreeGrafter"/>
</dbReference>
<dbReference type="GO" id="GO:0006508">
    <property type="term" value="P:proteolysis"/>
    <property type="evidence" value="ECO:0007669"/>
    <property type="project" value="UniProtKB-KW"/>
</dbReference>
<evidence type="ECO:0000256" key="9">
    <source>
        <dbReference type="ARBA" id="ARBA00022801"/>
    </source>
</evidence>
<protein>
    <recommendedName>
        <fullName evidence="14">Carboxypeptidase</fullName>
        <ecNumber evidence="14">3.4.16.-</ecNumber>
    </recommendedName>
</protein>
<dbReference type="InterPro" id="IPR001563">
    <property type="entry name" value="Peptidase_S10"/>
</dbReference>
<keyword evidence="9 14" id="KW-0378">Hydrolase</keyword>
<dbReference type="InterPro" id="IPR018202">
    <property type="entry name" value="Ser_caboxypep_ser_AS"/>
</dbReference>
<dbReference type="PANTHER" id="PTHR11802:SF190">
    <property type="entry name" value="PHEROMONE-PROCESSING CARBOXYPEPTIDASE KEX1"/>
    <property type="match status" value="1"/>
</dbReference>
<keyword evidence="12 16" id="KW-0472">Membrane</keyword>
<dbReference type="FunCoup" id="A0A448YNA1">
    <property type="interactions" value="136"/>
</dbReference>
<feature type="region of interest" description="Disordered" evidence="15">
    <location>
        <begin position="542"/>
        <end position="573"/>
    </location>
</feature>
<dbReference type="PANTHER" id="PTHR11802">
    <property type="entry name" value="SERINE PROTEASE FAMILY S10 SERINE CARBOXYPEPTIDASE"/>
    <property type="match status" value="1"/>
</dbReference>
<gene>
    <name evidence="17" type="ORF">BRENAR_LOCUS3143</name>
</gene>
<evidence type="ECO:0000256" key="16">
    <source>
        <dbReference type="SAM" id="Phobius"/>
    </source>
</evidence>
<keyword evidence="6 16" id="KW-0812">Transmembrane</keyword>
<evidence type="ECO:0000256" key="5">
    <source>
        <dbReference type="ARBA" id="ARBA00022670"/>
    </source>
</evidence>
<evidence type="ECO:0000313" key="18">
    <source>
        <dbReference type="Proteomes" id="UP000290900"/>
    </source>
</evidence>
<dbReference type="GO" id="GO:0006915">
    <property type="term" value="P:apoptotic process"/>
    <property type="evidence" value="ECO:0007669"/>
    <property type="project" value="UniProtKB-KW"/>
</dbReference>
<feature type="chain" id="PRO_5018818330" description="Carboxypeptidase" evidence="14">
    <location>
        <begin position="22"/>
        <end position="640"/>
    </location>
</feature>
<dbReference type="PROSITE" id="PS00131">
    <property type="entry name" value="CARBOXYPEPT_SER_SER"/>
    <property type="match status" value="1"/>
</dbReference>
<keyword evidence="11" id="KW-0333">Golgi apparatus</keyword>
<comment type="catalytic activity">
    <reaction evidence="1">
        <text>Preferential release of a C-terminal arginine or lysine residue.</text>
        <dbReference type="EC" id="3.4.16.6"/>
    </reaction>
</comment>
<evidence type="ECO:0000256" key="12">
    <source>
        <dbReference type="ARBA" id="ARBA00023136"/>
    </source>
</evidence>
<keyword evidence="8 14" id="KW-0732">Signal</keyword>
<dbReference type="Pfam" id="PF00450">
    <property type="entry name" value="Peptidase_S10"/>
    <property type="match status" value="1"/>
</dbReference>
<evidence type="ECO:0000256" key="8">
    <source>
        <dbReference type="ARBA" id="ARBA00022729"/>
    </source>
</evidence>
<evidence type="ECO:0000256" key="13">
    <source>
        <dbReference type="ARBA" id="ARBA00023180"/>
    </source>
</evidence>
<dbReference type="STRING" id="13370.A0A448YNA1"/>